<dbReference type="PANTHER" id="PTHR43581:SF4">
    <property type="entry name" value="ATP_GTP PHOSPHATASE"/>
    <property type="match status" value="1"/>
</dbReference>
<dbReference type="InterPro" id="IPR051396">
    <property type="entry name" value="Bact_Antivir_Def_Nuclease"/>
</dbReference>
<feature type="compositionally biased region" description="Polar residues" evidence="1">
    <location>
        <begin position="253"/>
        <end position="262"/>
    </location>
</feature>
<keyword evidence="4" id="KW-1185">Reference proteome</keyword>
<name>A0ABR8DBW1_9NOST</name>
<organism evidence="3 4">
    <name type="scientific">Anabaena azotica FACHB-119</name>
    <dbReference type="NCBI Taxonomy" id="947527"/>
    <lineage>
        <taxon>Bacteria</taxon>
        <taxon>Bacillati</taxon>
        <taxon>Cyanobacteriota</taxon>
        <taxon>Cyanophyceae</taxon>
        <taxon>Nostocales</taxon>
        <taxon>Nostocaceae</taxon>
        <taxon>Anabaena</taxon>
        <taxon>Anabaena azotica</taxon>
    </lineage>
</organism>
<evidence type="ECO:0000256" key="1">
    <source>
        <dbReference type="SAM" id="MobiDB-lite"/>
    </source>
</evidence>
<dbReference type="InterPro" id="IPR027417">
    <property type="entry name" value="P-loop_NTPase"/>
</dbReference>
<feature type="domain" description="Endonuclease GajA/Old nuclease/RecF-like AAA" evidence="2">
    <location>
        <begin position="45"/>
        <end position="454"/>
    </location>
</feature>
<evidence type="ECO:0000313" key="4">
    <source>
        <dbReference type="Proteomes" id="UP000661112"/>
    </source>
</evidence>
<dbReference type="Proteomes" id="UP000661112">
    <property type="component" value="Unassembled WGS sequence"/>
</dbReference>
<dbReference type="RefSeq" id="WP_190478548.1">
    <property type="nucleotide sequence ID" value="NZ_JACJSG010000055.1"/>
</dbReference>
<gene>
    <name evidence="3" type="ORF">H6G83_28970</name>
</gene>
<sequence length="867" mass="99675">MLLKTVFIRFYKSFNYDYLKFSEYHYGKINKKPWEKINQELWYPYVEIPIDAQITTVVGANESGKSHLLSAIAKGITGIDFEGTEIQRQDFCRYSELFTAQQDKMMYPDFGFEYTNLDVKDKDIIVKNCNTSKENLHFTNFLIFRNNSNDIRVYIPNKKEVDLDHDDFLEFSIAHNKVSNLLKLLPQPFEINSKTALPDSVPIIRLIEESGVSTKELPKEITTYFGKLERQKRTEITQLIDDWIAQEKKKGNQKNASSSAKSDSTKPPEALNKIYKEFLPQSENLSEKRQAEIQLAYKLICNVAKIDPKALIELAASMLTENEGFTRAITEQINKSLAENLNFPNWWVQDQNFQLVISPKDYDIGFAIKDRTGSEYSFQERSSGLKYFLSYYIQYKSHISQPNVSEILLMDEPDQYLSSQAQQNLLKIFQAFANPEDDRNPIQVIYVTHSPFLIDKNYPERVRVLEKGVNDEGTRVVNDAAKHHYEPLRSAFGAFVGETSFIGNCNLLVENISTQILISGLATYLRSLSAIPPEETLDLNNITIIPTDGSSNMLAIAYLARGRDIERPAMIALMSSNDIAEASKVRLVRTHHKKAFLNNEFILQIGDLYSEFKGINSEKIIEIEDIIPISICLEAVKAYLQEVYGLSEFNYKTISEYVDGEIRKGATVFSAIQDALFLEHSEHSIDRVGFARSIIDFIQGISQEQMENHPHKSDIKILIENFKVLFIKLNDLQKKALDILSLESVSQKLSRLVKHFLDNNPNKTKRSTANYFLKEIEQKLDNSKESEEIRTKIQQIRSEFQLEYELNKVVDNYKIFRNKLDFLKYIPKISVQVIPKAEKDNENNETQSIGAENISVEELIQSEPTSN</sequence>
<feature type="region of interest" description="Disordered" evidence="1">
    <location>
        <begin position="248"/>
        <end position="268"/>
    </location>
</feature>
<evidence type="ECO:0000259" key="2">
    <source>
        <dbReference type="Pfam" id="PF13175"/>
    </source>
</evidence>
<dbReference type="EMBL" id="JACJSG010000055">
    <property type="protein sequence ID" value="MBD2504594.1"/>
    <property type="molecule type" value="Genomic_DNA"/>
</dbReference>
<reference evidence="3 4" key="1">
    <citation type="journal article" date="2020" name="ISME J.">
        <title>Comparative genomics reveals insights into cyanobacterial evolution and habitat adaptation.</title>
        <authorList>
            <person name="Chen M.Y."/>
            <person name="Teng W.K."/>
            <person name="Zhao L."/>
            <person name="Hu C.X."/>
            <person name="Zhou Y.K."/>
            <person name="Han B.P."/>
            <person name="Song L.R."/>
            <person name="Shu W.S."/>
        </authorList>
    </citation>
    <scope>NUCLEOTIDE SEQUENCE [LARGE SCALE GENOMIC DNA]</scope>
    <source>
        <strain evidence="3 4">FACHB-119</strain>
    </source>
</reference>
<dbReference type="Pfam" id="PF13175">
    <property type="entry name" value="AAA_15"/>
    <property type="match status" value="1"/>
</dbReference>
<feature type="region of interest" description="Disordered" evidence="1">
    <location>
        <begin position="838"/>
        <end position="867"/>
    </location>
</feature>
<dbReference type="CDD" id="cd00267">
    <property type="entry name" value="ABC_ATPase"/>
    <property type="match status" value="1"/>
</dbReference>
<evidence type="ECO:0000313" key="3">
    <source>
        <dbReference type="EMBL" id="MBD2504594.1"/>
    </source>
</evidence>
<accession>A0ABR8DBW1</accession>
<protein>
    <submittedName>
        <fullName evidence="3">AAA family ATPase</fullName>
    </submittedName>
</protein>
<proteinExistence type="predicted"/>
<dbReference type="PANTHER" id="PTHR43581">
    <property type="entry name" value="ATP/GTP PHOSPHATASE"/>
    <property type="match status" value="1"/>
</dbReference>
<dbReference type="SUPFAM" id="SSF52540">
    <property type="entry name" value="P-loop containing nucleoside triphosphate hydrolases"/>
    <property type="match status" value="1"/>
</dbReference>
<dbReference type="Gene3D" id="3.40.50.300">
    <property type="entry name" value="P-loop containing nucleotide triphosphate hydrolases"/>
    <property type="match status" value="1"/>
</dbReference>
<dbReference type="InterPro" id="IPR041685">
    <property type="entry name" value="AAA_GajA/Old/RecF-like"/>
</dbReference>
<comment type="caution">
    <text evidence="3">The sequence shown here is derived from an EMBL/GenBank/DDBJ whole genome shotgun (WGS) entry which is preliminary data.</text>
</comment>